<evidence type="ECO:0000313" key="3">
    <source>
        <dbReference type="Proteomes" id="UP000315628"/>
    </source>
</evidence>
<feature type="transmembrane region" description="Helical" evidence="1">
    <location>
        <begin position="6"/>
        <end position="26"/>
    </location>
</feature>
<feature type="transmembrane region" description="Helical" evidence="1">
    <location>
        <begin position="93"/>
        <end position="111"/>
    </location>
</feature>
<evidence type="ECO:0000313" key="2">
    <source>
        <dbReference type="EMBL" id="TWD15533.1"/>
    </source>
</evidence>
<dbReference type="AlphaFoldDB" id="A0A560WCX2"/>
<name>A0A560WCX2_9MICO</name>
<proteinExistence type="predicted"/>
<evidence type="ECO:0000256" key="1">
    <source>
        <dbReference type="SAM" id="Phobius"/>
    </source>
</evidence>
<dbReference type="RefSeq" id="WP_144856309.1">
    <property type="nucleotide sequence ID" value="NZ_BAAAYT010000007.1"/>
</dbReference>
<keyword evidence="3" id="KW-1185">Reference proteome</keyword>
<reference evidence="2 3" key="1">
    <citation type="submission" date="2019-06" db="EMBL/GenBank/DDBJ databases">
        <title>Sequencing the genomes of 1000 actinobacteria strains.</title>
        <authorList>
            <person name="Klenk H.-P."/>
        </authorList>
    </citation>
    <scope>NUCLEOTIDE SEQUENCE [LARGE SCALE GENOMIC DNA]</scope>
    <source>
        <strain evidence="2 3">DSM 18935</strain>
    </source>
</reference>
<keyword evidence="1" id="KW-1133">Transmembrane helix</keyword>
<feature type="transmembrane region" description="Helical" evidence="1">
    <location>
        <begin position="33"/>
        <end position="52"/>
    </location>
</feature>
<sequence length="112" mass="11584">MSALHTVLYILHMIAMIAIVAGAVIPQPTGRQVLAWAARVQLLVGLGLVAVLEMDGASLNHGKIAVKLLVALGVVALAEISNARYKRGQDGSALAYAAAGLTVVNAAIAFLW</sequence>
<keyword evidence="1" id="KW-0812">Transmembrane</keyword>
<dbReference type="Proteomes" id="UP000315628">
    <property type="component" value="Unassembled WGS sequence"/>
</dbReference>
<keyword evidence="1" id="KW-0472">Membrane</keyword>
<dbReference type="EMBL" id="VIUW01000002">
    <property type="protein sequence ID" value="TWD15533.1"/>
    <property type="molecule type" value="Genomic_DNA"/>
</dbReference>
<dbReference type="OrthoDB" id="3830423at2"/>
<evidence type="ECO:0008006" key="4">
    <source>
        <dbReference type="Google" id="ProtNLM"/>
    </source>
</evidence>
<gene>
    <name evidence="2" type="ORF">FB557_1047</name>
</gene>
<feature type="transmembrane region" description="Helical" evidence="1">
    <location>
        <begin position="64"/>
        <end position="81"/>
    </location>
</feature>
<accession>A0A560WCX2</accession>
<protein>
    <recommendedName>
        <fullName evidence="4">Integral membrane protein</fullName>
    </recommendedName>
</protein>
<organism evidence="2 3">
    <name type="scientific">Marihabitans asiaticum</name>
    <dbReference type="NCBI Taxonomy" id="415218"/>
    <lineage>
        <taxon>Bacteria</taxon>
        <taxon>Bacillati</taxon>
        <taxon>Actinomycetota</taxon>
        <taxon>Actinomycetes</taxon>
        <taxon>Micrococcales</taxon>
        <taxon>Intrasporangiaceae</taxon>
        <taxon>Marihabitans</taxon>
    </lineage>
</organism>
<comment type="caution">
    <text evidence="2">The sequence shown here is derived from an EMBL/GenBank/DDBJ whole genome shotgun (WGS) entry which is preliminary data.</text>
</comment>